<evidence type="ECO:0000256" key="3">
    <source>
        <dbReference type="ARBA" id="ARBA00005708"/>
    </source>
</evidence>
<dbReference type="Pfam" id="PF02152">
    <property type="entry name" value="FolB"/>
    <property type="match status" value="1"/>
</dbReference>
<dbReference type="PANTHER" id="PTHR42844:SF1">
    <property type="entry name" value="DIHYDRONEOPTERIN ALDOLASE 1-RELATED"/>
    <property type="match status" value="1"/>
</dbReference>
<organism evidence="9 10">
    <name type="scientific">Microbacterium pseudoresistens</name>
    <dbReference type="NCBI Taxonomy" id="640634"/>
    <lineage>
        <taxon>Bacteria</taxon>
        <taxon>Bacillati</taxon>
        <taxon>Actinomycetota</taxon>
        <taxon>Actinomycetes</taxon>
        <taxon>Micrococcales</taxon>
        <taxon>Microbacteriaceae</taxon>
        <taxon>Microbacterium</taxon>
    </lineage>
</organism>
<protein>
    <recommendedName>
        <fullName evidence="6">7,8-dihydroneopterin aldolase</fullName>
        <ecNumber evidence="6">4.1.2.25</ecNumber>
    </recommendedName>
</protein>
<dbReference type="Gene3D" id="3.30.1130.10">
    <property type="match status" value="1"/>
</dbReference>
<dbReference type="CDD" id="cd00534">
    <property type="entry name" value="DHNA_DHNTPE"/>
    <property type="match status" value="1"/>
</dbReference>
<evidence type="ECO:0000256" key="5">
    <source>
        <dbReference type="ARBA" id="ARBA00023239"/>
    </source>
</evidence>
<keyword evidence="5 6" id="KW-0456">Lyase</keyword>
<accession>A0A7Y9ETM4</accession>
<comment type="catalytic activity">
    <reaction evidence="1 6">
        <text>7,8-dihydroneopterin = 6-hydroxymethyl-7,8-dihydropterin + glycolaldehyde</text>
        <dbReference type="Rhea" id="RHEA:10540"/>
        <dbReference type="ChEBI" id="CHEBI:17001"/>
        <dbReference type="ChEBI" id="CHEBI:17071"/>
        <dbReference type="ChEBI" id="CHEBI:44841"/>
        <dbReference type="EC" id="4.1.2.25"/>
    </reaction>
</comment>
<evidence type="ECO:0000256" key="1">
    <source>
        <dbReference type="ARBA" id="ARBA00001353"/>
    </source>
</evidence>
<keyword evidence="4 6" id="KW-0289">Folate biosynthesis</keyword>
<evidence type="ECO:0000256" key="2">
    <source>
        <dbReference type="ARBA" id="ARBA00005013"/>
    </source>
</evidence>
<dbReference type="UniPathway" id="UPA00077">
    <property type="reaction ID" value="UER00154"/>
</dbReference>
<feature type="domain" description="Dihydroneopterin aldolase/epimerase" evidence="8">
    <location>
        <begin position="7"/>
        <end position="119"/>
    </location>
</feature>
<reference evidence="9 10" key="1">
    <citation type="submission" date="2020-07" db="EMBL/GenBank/DDBJ databases">
        <title>Sequencing the genomes of 1000 actinobacteria strains.</title>
        <authorList>
            <person name="Klenk H.-P."/>
        </authorList>
    </citation>
    <scope>NUCLEOTIDE SEQUENCE [LARGE SCALE GENOMIC DNA]</scope>
    <source>
        <strain evidence="9 10">DSM 22185</strain>
    </source>
</reference>
<dbReference type="PANTHER" id="PTHR42844">
    <property type="entry name" value="DIHYDRONEOPTERIN ALDOLASE 1-RELATED"/>
    <property type="match status" value="1"/>
</dbReference>
<comment type="pathway">
    <text evidence="2 6">Cofactor biosynthesis; tetrahydrofolate biosynthesis; 2-amino-4-hydroxy-6-hydroxymethyl-7,8-dihydropteridine diphosphate from 7,8-dihydroneopterin triphosphate: step 3/4.</text>
</comment>
<name>A0A7Y9ETM4_9MICO</name>
<dbReference type="GO" id="GO:0046654">
    <property type="term" value="P:tetrahydrofolate biosynthetic process"/>
    <property type="evidence" value="ECO:0007669"/>
    <property type="project" value="UniProtKB-UniRule"/>
</dbReference>
<dbReference type="NCBIfam" id="TIGR00525">
    <property type="entry name" value="folB"/>
    <property type="match status" value="1"/>
</dbReference>
<evidence type="ECO:0000256" key="7">
    <source>
        <dbReference type="SAM" id="MobiDB-lite"/>
    </source>
</evidence>
<feature type="region of interest" description="Disordered" evidence="7">
    <location>
        <begin position="122"/>
        <end position="157"/>
    </location>
</feature>
<evidence type="ECO:0000256" key="4">
    <source>
        <dbReference type="ARBA" id="ARBA00022909"/>
    </source>
</evidence>
<dbReference type="RefSeq" id="WP_179431508.1">
    <property type="nucleotide sequence ID" value="NZ_BAABLC010000007.1"/>
</dbReference>
<keyword evidence="10" id="KW-1185">Reference proteome</keyword>
<dbReference type="SUPFAM" id="SSF55620">
    <property type="entry name" value="Tetrahydrobiopterin biosynthesis enzymes-like"/>
    <property type="match status" value="1"/>
</dbReference>
<sequence length="157" mass="16660">MDFLDQITLTGLTVFGRHGVFAHERADGQEFTIDLTLHLPLKDAAASDDVADTVHYGELAEKVAAIVAGEPVDLIETLAARIADAALEDERVRMVAVTVHKPHAPIPLTFADVSVTVHRGRVEAPHPMPGAPGRGSGERGVEEQGVGENAGREQGES</sequence>
<evidence type="ECO:0000313" key="10">
    <source>
        <dbReference type="Proteomes" id="UP000552045"/>
    </source>
</evidence>
<dbReference type="EC" id="4.1.2.25" evidence="6"/>
<dbReference type="Proteomes" id="UP000552045">
    <property type="component" value="Unassembled WGS sequence"/>
</dbReference>
<dbReference type="InterPro" id="IPR006156">
    <property type="entry name" value="Dihydroneopterin_aldolase"/>
</dbReference>
<proteinExistence type="inferred from homology"/>
<comment type="caution">
    <text evidence="9">The sequence shown here is derived from an EMBL/GenBank/DDBJ whole genome shotgun (WGS) entry which is preliminary data.</text>
</comment>
<evidence type="ECO:0000256" key="6">
    <source>
        <dbReference type="RuleBase" id="RU362079"/>
    </source>
</evidence>
<dbReference type="GO" id="GO:0004150">
    <property type="term" value="F:dihydroneopterin aldolase activity"/>
    <property type="evidence" value="ECO:0007669"/>
    <property type="project" value="UniProtKB-UniRule"/>
</dbReference>
<dbReference type="SMART" id="SM00905">
    <property type="entry name" value="FolB"/>
    <property type="match status" value="1"/>
</dbReference>
<dbReference type="GO" id="GO:0046656">
    <property type="term" value="P:folic acid biosynthetic process"/>
    <property type="evidence" value="ECO:0007669"/>
    <property type="project" value="UniProtKB-UniRule"/>
</dbReference>
<evidence type="ECO:0000313" key="9">
    <source>
        <dbReference type="EMBL" id="NYD53730.1"/>
    </source>
</evidence>
<comment type="similarity">
    <text evidence="3 6">Belongs to the DHNA family.</text>
</comment>
<dbReference type="AlphaFoldDB" id="A0A7Y9ETM4"/>
<dbReference type="NCBIfam" id="TIGR00526">
    <property type="entry name" value="folB_dom"/>
    <property type="match status" value="1"/>
</dbReference>
<dbReference type="EMBL" id="JACCBH010000001">
    <property type="protein sequence ID" value="NYD53730.1"/>
    <property type="molecule type" value="Genomic_DNA"/>
</dbReference>
<dbReference type="GO" id="GO:0005737">
    <property type="term" value="C:cytoplasm"/>
    <property type="evidence" value="ECO:0007669"/>
    <property type="project" value="TreeGrafter"/>
</dbReference>
<dbReference type="FunFam" id="3.30.1130.10:FF:000003">
    <property type="entry name" value="7,8-dihydroneopterin aldolase"/>
    <property type="match status" value="1"/>
</dbReference>
<evidence type="ECO:0000259" key="8">
    <source>
        <dbReference type="SMART" id="SM00905"/>
    </source>
</evidence>
<gene>
    <name evidence="9" type="ORF">BKA02_000785</name>
</gene>
<dbReference type="InterPro" id="IPR043133">
    <property type="entry name" value="GTP-CH-I_C/QueF"/>
</dbReference>
<dbReference type="InterPro" id="IPR006157">
    <property type="entry name" value="FolB_dom"/>
</dbReference>
<comment type="function">
    <text evidence="6">Catalyzes the conversion of 7,8-dihydroneopterin to 6-hydroxymethyl-7,8-dihydropterin.</text>
</comment>